<dbReference type="EMBL" id="JAAGVB010000016">
    <property type="protein sequence ID" value="NEW33316.1"/>
    <property type="molecule type" value="Genomic_DNA"/>
</dbReference>
<feature type="transmembrane region" description="Helical" evidence="6">
    <location>
        <begin position="197"/>
        <end position="218"/>
    </location>
</feature>
<evidence type="ECO:0000313" key="9">
    <source>
        <dbReference type="Proteomes" id="UP000471166"/>
    </source>
</evidence>
<evidence type="ECO:0000256" key="2">
    <source>
        <dbReference type="ARBA" id="ARBA00022475"/>
    </source>
</evidence>
<dbReference type="Proteomes" id="UP000471166">
    <property type="component" value="Unassembled WGS sequence"/>
</dbReference>
<feature type="transmembrane region" description="Helical" evidence="6">
    <location>
        <begin position="530"/>
        <end position="552"/>
    </location>
</feature>
<feature type="transmembrane region" description="Helical" evidence="6">
    <location>
        <begin position="593"/>
        <end position="613"/>
    </location>
</feature>
<keyword evidence="5 6" id="KW-0472">Membrane</keyword>
<evidence type="ECO:0000256" key="4">
    <source>
        <dbReference type="ARBA" id="ARBA00022989"/>
    </source>
</evidence>
<evidence type="ECO:0000313" key="8">
    <source>
        <dbReference type="EMBL" id="NEW33316.1"/>
    </source>
</evidence>
<comment type="caution">
    <text evidence="8">The sequence shown here is derived from an EMBL/GenBank/DDBJ whole genome shotgun (WGS) entry which is preliminary data.</text>
</comment>
<dbReference type="Gene3D" id="1.20.1640.10">
    <property type="entry name" value="Multidrug efflux transporter AcrB transmembrane domain"/>
    <property type="match status" value="2"/>
</dbReference>
<evidence type="ECO:0000259" key="7">
    <source>
        <dbReference type="PROSITE" id="PS50156"/>
    </source>
</evidence>
<evidence type="ECO:0000256" key="1">
    <source>
        <dbReference type="ARBA" id="ARBA00004651"/>
    </source>
</evidence>
<feature type="transmembrane region" description="Helical" evidence="6">
    <location>
        <begin position="309"/>
        <end position="335"/>
    </location>
</feature>
<comment type="subcellular location">
    <subcellularLocation>
        <location evidence="1">Cell membrane</location>
        <topology evidence="1">Multi-pass membrane protein</topology>
    </subcellularLocation>
</comment>
<dbReference type="PANTHER" id="PTHR33406">
    <property type="entry name" value="MEMBRANE PROTEIN MJ1562-RELATED"/>
    <property type="match status" value="1"/>
</dbReference>
<reference evidence="8 9" key="1">
    <citation type="submission" date="2020-01" db="EMBL/GenBank/DDBJ databases">
        <title>Genetics and antimicrobial susceptibilities of Nocardia species isolated from the soil; a comparison with species isolated from humans.</title>
        <authorList>
            <person name="Carrasco G."/>
            <person name="Monzon S."/>
            <person name="Sansegundo M."/>
            <person name="Garcia E."/>
            <person name="Garrido N."/>
            <person name="Medina M.J."/>
            <person name="Villalon P."/>
            <person name="Ramirez-Arocha A.C."/>
            <person name="Jimenez P."/>
            <person name="Cuesta I."/>
            <person name="Valdezate S."/>
        </authorList>
    </citation>
    <scope>NUCLEOTIDE SEQUENCE [LARGE SCALE GENOMIC DNA]</scope>
    <source>
        <strain evidence="8 9">CNM20110626</strain>
    </source>
</reference>
<feature type="transmembrane region" description="Helical" evidence="6">
    <location>
        <begin position="646"/>
        <end position="665"/>
    </location>
</feature>
<evidence type="ECO:0000256" key="5">
    <source>
        <dbReference type="ARBA" id="ARBA00023136"/>
    </source>
</evidence>
<accession>A0A6P1CQ19</accession>
<dbReference type="SUPFAM" id="SSF82866">
    <property type="entry name" value="Multidrug efflux transporter AcrB transmembrane domain"/>
    <property type="match status" value="2"/>
</dbReference>
<keyword evidence="3 6" id="KW-0812">Transmembrane</keyword>
<proteinExistence type="predicted"/>
<dbReference type="AlphaFoldDB" id="A0A6P1CQ19"/>
<feature type="transmembrane region" description="Helical" evidence="6">
    <location>
        <begin position="279"/>
        <end position="297"/>
    </location>
</feature>
<feature type="transmembrane region" description="Helical" evidence="6">
    <location>
        <begin position="224"/>
        <end position="245"/>
    </location>
</feature>
<feature type="transmembrane region" description="Helical" evidence="6">
    <location>
        <begin position="372"/>
        <end position="392"/>
    </location>
</feature>
<dbReference type="InterPro" id="IPR000731">
    <property type="entry name" value="SSD"/>
</dbReference>
<dbReference type="InterPro" id="IPR004869">
    <property type="entry name" value="MMPL_dom"/>
</dbReference>
<dbReference type="PROSITE" id="PS50156">
    <property type="entry name" value="SSD"/>
    <property type="match status" value="1"/>
</dbReference>
<keyword evidence="2" id="KW-1003">Cell membrane</keyword>
<protein>
    <submittedName>
        <fullName evidence="8">MMPL family transporter</fullName>
    </submittedName>
</protein>
<keyword evidence="4 6" id="KW-1133">Transmembrane helix</keyword>
<gene>
    <name evidence="8" type="ORF">GV791_12205</name>
</gene>
<evidence type="ECO:0000256" key="6">
    <source>
        <dbReference type="SAM" id="Phobius"/>
    </source>
</evidence>
<dbReference type="Pfam" id="PF03176">
    <property type="entry name" value="MMPL"/>
    <property type="match status" value="2"/>
</dbReference>
<name>A0A6P1CQ19_9NOCA</name>
<sequence length="729" mass="75541">MARRRWLVLTVWGLVTLAGAASYPALSDRLGGMDFGVEGSQSQQVDALVGEHFPSFGAEQDVIVFRSDTAVVDDEVYRDTVGEVVREARAVPGVVGVIDPFTGPGQIAEDRRVAIAPVGIDGDMAARAEVAARLQAAVGAAGNDVVSAAVTGYSPVQNDATAIQERDLGRAEAIGLPIALVVLVLALGALGAAVVPIVVAVAGLLLAVGGLLLLSGVLDFDQLVMSMATMIGIGIGIDYAMFVVARFREELSRAGISERRDHPGIAAALGRTLATSGRTILASGIIVMISLSALLVMDAPVFRGAALGVSTAVLATLTAGLTLLPALLAVLGPALNRGALPRRLRPREMTADADASASRWARWARIVMARPVLFGGGTVAVLLLAAAPLLGIRYGLDMGTNSLGDAPSGRAGTVLAENFAPGALSPVEVVATGAGDTPLSAEQSAQVQQFLTATAADARVEAVTPAQPSNGRVLAAVIPAVPFDSAQAETLVRDLREAAEVASAKGGPQILVGGTTAEFVDLADEMTSKLPLVIALVLAASLVFLLIAFASLALPIKAIVMNLLATGAALGLTVAVFQWGWGQSLLGFTSTGFLQVYLPTMVFAILFGLSMDYEVFLIRRMREHIDAGADNTSAVAGGLARTARPITAAAAIMVAVFGSFTTAQILELKQLGFALAVAVAIDAVLIRLVLVPALMRVLGQWNWWLPTLPRRKHRASPDPEDGTRTVERV</sequence>
<dbReference type="InterPro" id="IPR050545">
    <property type="entry name" value="Mycobact_MmpL"/>
</dbReference>
<feature type="transmembrane region" description="Helical" evidence="6">
    <location>
        <begin position="559"/>
        <end position="581"/>
    </location>
</feature>
<dbReference type="PANTHER" id="PTHR33406:SF13">
    <property type="entry name" value="MEMBRANE PROTEIN YDFJ"/>
    <property type="match status" value="1"/>
</dbReference>
<dbReference type="GO" id="GO:0005886">
    <property type="term" value="C:plasma membrane"/>
    <property type="evidence" value="ECO:0007669"/>
    <property type="project" value="UniProtKB-SubCell"/>
</dbReference>
<feature type="transmembrane region" description="Helical" evidence="6">
    <location>
        <begin position="173"/>
        <end position="190"/>
    </location>
</feature>
<organism evidence="8 9">
    <name type="scientific">Nocardia cyriacigeorgica</name>
    <dbReference type="NCBI Taxonomy" id="135487"/>
    <lineage>
        <taxon>Bacteria</taxon>
        <taxon>Bacillati</taxon>
        <taxon>Actinomycetota</taxon>
        <taxon>Actinomycetes</taxon>
        <taxon>Mycobacteriales</taxon>
        <taxon>Nocardiaceae</taxon>
        <taxon>Nocardia</taxon>
    </lineage>
</organism>
<evidence type="ECO:0000256" key="3">
    <source>
        <dbReference type="ARBA" id="ARBA00022692"/>
    </source>
</evidence>
<feature type="domain" description="SSD" evidence="7">
    <location>
        <begin position="193"/>
        <end position="330"/>
    </location>
</feature>